<evidence type="ECO:0000259" key="2">
    <source>
        <dbReference type="Pfam" id="PF14530"/>
    </source>
</evidence>
<protein>
    <submittedName>
        <fullName evidence="3">DUF4439 domain-containing protein</fullName>
    </submittedName>
</protein>
<reference evidence="3 4" key="1">
    <citation type="submission" date="2020-05" db="EMBL/GenBank/DDBJ databases">
        <title>Genome Sequencing of Type Strains.</title>
        <authorList>
            <person name="Lemaire J.F."/>
            <person name="Inderbitzin P."/>
            <person name="Gregorio O.A."/>
            <person name="Collins S.B."/>
            <person name="Wespe N."/>
            <person name="Knight-Connoni V."/>
        </authorList>
    </citation>
    <scope>NUCLEOTIDE SEQUENCE [LARGE SCALE GENOMIC DNA]</scope>
    <source>
        <strain evidence="3 4">ATCC 25174</strain>
    </source>
</reference>
<keyword evidence="4" id="KW-1185">Reference proteome</keyword>
<dbReference type="InterPro" id="IPR009078">
    <property type="entry name" value="Ferritin-like_SF"/>
</dbReference>
<dbReference type="Proteomes" id="UP000565724">
    <property type="component" value="Unassembled WGS sequence"/>
</dbReference>
<evidence type="ECO:0000256" key="1">
    <source>
        <dbReference type="SAM" id="MobiDB-lite"/>
    </source>
</evidence>
<dbReference type="SUPFAM" id="SSF47240">
    <property type="entry name" value="Ferritin-like"/>
    <property type="match status" value="1"/>
</dbReference>
<proteinExistence type="predicted"/>
<dbReference type="EMBL" id="JABMCI010000062">
    <property type="protein sequence ID" value="NUU17508.1"/>
    <property type="molecule type" value="Genomic_DNA"/>
</dbReference>
<feature type="region of interest" description="Disordered" evidence="1">
    <location>
        <begin position="333"/>
        <end position="352"/>
    </location>
</feature>
<organism evidence="3 4">
    <name type="scientific">Cellulomonas humilata</name>
    <dbReference type="NCBI Taxonomy" id="144055"/>
    <lineage>
        <taxon>Bacteria</taxon>
        <taxon>Bacillati</taxon>
        <taxon>Actinomycetota</taxon>
        <taxon>Actinomycetes</taxon>
        <taxon>Micrococcales</taxon>
        <taxon>Cellulomonadaceae</taxon>
        <taxon>Cellulomonas</taxon>
    </lineage>
</organism>
<evidence type="ECO:0000313" key="3">
    <source>
        <dbReference type="EMBL" id="NUU17508.1"/>
    </source>
</evidence>
<dbReference type="Gene3D" id="1.20.1260.10">
    <property type="match status" value="1"/>
</dbReference>
<dbReference type="InterPro" id="IPR029447">
    <property type="entry name" value="DUF4439"/>
</dbReference>
<gene>
    <name evidence="3" type="ORF">HP550_09615</name>
</gene>
<feature type="compositionally biased region" description="Pro residues" evidence="1">
    <location>
        <begin position="188"/>
        <end position="198"/>
    </location>
</feature>
<feature type="domain" description="DUF4439" evidence="2">
    <location>
        <begin position="225"/>
        <end position="345"/>
    </location>
</feature>
<dbReference type="AlphaFoldDB" id="A0A7Y6A1S2"/>
<dbReference type="PROSITE" id="PS51257">
    <property type="entry name" value="PROKAR_LIPOPROTEIN"/>
    <property type="match status" value="1"/>
</dbReference>
<sequence>MSTDRDLAARHDLARPLARVLAVAVMVLTLAACGLRAETPPPVEPSPDALEQVRARTVADSLALSAAASAAALLPDGAAEPVAPVLTEVAGYSDQHADQLGGVYVSGLPTPTDSPTDSPAVTPTTTESVAEVLEQLAAATRTALADADAVPDGPLARLIASVATSRAELTERLAGATGTPVPELEPDAAPPATDPAPTPAETTPTTGVDGLATGDVGVLALVHDEAGYGFEVIAAKLSGDQRAAARATAARHRASSEDWAAAAGIDGSAQDPRRASYALPAGLDDPAVSSALARSLETAVANAYANAVAQAEPGGRSARIAGLRRATGDAATWGATHVPFPGLPERAQQPTG</sequence>
<name>A0A7Y6A1S2_9CELL</name>
<comment type="caution">
    <text evidence="3">The sequence shown here is derived from an EMBL/GenBank/DDBJ whole genome shotgun (WGS) entry which is preliminary data.</text>
</comment>
<dbReference type="Pfam" id="PF14530">
    <property type="entry name" value="DUF4439"/>
    <property type="match status" value="1"/>
</dbReference>
<dbReference type="InterPro" id="IPR012347">
    <property type="entry name" value="Ferritin-like"/>
</dbReference>
<evidence type="ECO:0000313" key="4">
    <source>
        <dbReference type="Proteomes" id="UP000565724"/>
    </source>
</evidence>
<accession>A0A7Y6A1S2</accession>
<dbReference type="RefSeq" id="WP_175347465.1">
    <property type="nucleotide sequence ID" value="NZ_JABMCI010000062.1"/>
</dbReference>
<feature type="region of interest" description="Disordered" evidence="1">
    <location>
        <begin position="172"/>
        <end position="210"/>
    </location>
</feature>